<dbReference type="InterPro" id="IPR036866">
    <property type="entry name" value="RibonucZ/Hydroxyglut_hydro"/>
</dbReference>
<protein>
    <submittedName>
        <fullName evidence="1">Unannotated protein</fullName>
    </submittedName>
</protein>
<dbReference type="SUPFAM" id="SSF56281">
    <property type="entry name" value="Metallo-hydrolase/oxidoreductase"/>
    <property type="match status" value="1"/>
</dbReference>
<accession>A0A6J7FNS5</accession>
<dbReference type="EMBL" id="CAFBMB010000043">
    <property type="protein sequence ID" value="CAB4897127.1"/>
    <property type="molecule type" value="Genomic_DNA"/>
</dbReference>
<gene>
    <name evidence="1" type="ORF">UFOPK3516_00746</name>
</gene>
<proteinExistence type="predicted"/>
<evidence type="ECO:0000313" key="1">
    <source>
        <dbReference type="EMBL" id="CAB4897127.1"/>
    </source>
</evidence>
<dbReference type="Gene3D" id="3.60.15.10">
    <property type="entry name" value="Ribonuclease Z/Hydroxyacylglutathione hydrolase-like"/>
    <property type="match status" value="1"/>
</dbReference>
<name>A0A6J7FNS5_9ZZZZ</name>
<dbReference type="InterPro" id="IPR052159">
    <property type="entry name" value="Competence_DNA_uptake"/>
</dbReference>
<dbReference type="PANTHER" id="PTHR30619:SF1">
    <property type="entry name" value="RECOMBINATION PROTEIN 2"/>
    <property type="match status" value="1"/>
</dbReference>
<reference evidence="1" key="1">
    <citation type="submission" date="2020-05" db="EMBL/GenBank/DDBJ databases">
        <authorList>
            <person name="Chiriac C."/>
            <person name="Salcher M."/>
            <person name="Ghai R."/>
            <person name="Kavagutti S V."/>
        </authorList>
    </citation>
    <scope>NUCLEOTIDE SEQUENCE</scope>
</reference>
<organism evidence="1">
    <name type="scientific">freshwater metagenome</name>
    <dbReference type="NCBI Taxonomy" id="449393"/>
    <lineage>
        <taxon>unclassified sequences</taxon>
        <taxon>metagenomes</taxon>
        <taxon>ecological metagenomes</taxon>
    </lineage>
</organism>
<sequence length="167" mass="17590">MIRDLAAHGITVVRALAGQQITLGDTTCEILWPAPGHPDMQGGNPGSISLRVRTPNFSGMFLADLGEDAQDALLAKYPALTGVDILKVAHHGSADQSASLTTRLHPRLALVSVGRDNGYGHPTAKILRLLTSLGSTIVRTDRQGLVLISSDGNNLSVWHEKADLGAG</sequence>
<dbReference type="PANTHER" id="PTHR30619">
    <property type="entry name" value="DNA INTERNALIZATION/COMPETENCE PROTEIN COMEC/REC2"/>
    <property type="match status" value="1"/>
</dbReference>
<dbReference type="AlphaFoldDB" id="A0A6J7FNS5"/>